<dbReference type="Pfam" id="PF02096">
    <property type="entry name" value="60KD_IMP"/>
    <property type="match status" value="1"/>
</dbReference>
<keyword evidence="6 12" id="KW-0653">Protein transport</keyword>
<keyword evidence="7 12" id="KW-1133">Transmembrane helix</keyword>
<evidence type="ECO:0000256" key="8">
    <source>
        <dbReference type="ARBA" id="ARBA00023136"/>
    </source>
</evidence>
<evidence type="ECO:0000256" key="12">
    <source>
        <dbReference type="HAMAP-Rule" id="MF_01811"/>
    </source>
</evidence>
<keyword evidence="9" id="KW-0564">Palmitate</keyword>
<sequence length="242" mass="27453">MNKKTLIFIVLLALLSVLAAGCGMDKSPITMESEGVWNHYFVFPLSWMLIAVANLLNGSYGAAIILMTIFIRILLLPLFLKQQKSAKAMRDLKPEMERLKDKYDLKKEKEMQKYQREMLGLYQSNGINPAAGCLPIMVQLPILMAFYFAIMRTEEISSHSFLWMNLGQPDPFYIMPFLAGAAMFMQTKLGMNEMPANMKPAMYLMPVMLIGVGFALPSALSLYWFAGSLFMITQTYLVLKIK</sequence>
<dbReference type="InterPro" id="IPR023060">
    <property type="entry name" value="YidC/YidC1/YidC2_Firmicutes"/>
</dbReference>
<dbReference type="PANTHER" id="PTHR12428">
    <property type="entry name" value="OXA1"/>
    <property type="match status" value="1"/>
</dbReference>
<organism evidence="15 16">
    <name type="scientific">Thalassorhabdus alkalitolerans</name>
    <dbReference type="NCBI Taxonomy" id="2282697"/>
    <lineage>
        <taxon>Bacteria</taxon>
        <taxon>Bacillati</taxon>
        <taxon>Bacillota</taxon>
        <taxon>Bacilli</taxon>
        <taxon>Bacillales</taxon>
        <taxon>Bacillaceae</taxon>
        <taxon>Thalassorhabdus</taxon>
    </lineage>
</organism>
<evidence type="ECO:0000256" key="1">
    <source>
        <dbReference type="ARBA" id="ARBA00004651"/>
    </source>
</evidence>
<dbReference type="HAMAP" id="MF_01811">
    <property type="entry name" value="YidC_type2"/>
    <property type="match status" value="1"/>
</dbReference>
<dbReference type="Proteomes" id="UP001596142">
    <property type="component" value="Unassembled WGS sequence"/>
</dbReference>
<evidence type="ECO:0000256" key="9">
    <source>
        <dbReference type="ARBA" id="ARBA00023139"/>
    </source>
</evidence>
<feature type="domain" description="Membrane insertase YidC/Oxa/ALB C-terminal" evidence="14">
    <location>
        <begin position="60"/>
        <end position="238"/>
    </location>
</feature>
<keyword evidence="10 12" id="KW-0143">Chaperone</keyword>
<dbReference type="CDD" id="cd20070">
    <property type="entry name" value="5TM_YidC_Alb3"/>
    <property type="match status" value="1"/>
</dbReference>
<gene>
    <name evidence="12 15" type="primary">yidC</name>
    <name evidence="15" type="ORF">ACFPU1_12355</name>
</gene>
<evidence type="ECO:0000256" key="4">
    <source>
        <dbReference type="ARBA" id="ARBA00022692"/>
    </source>
</evidence>
<keyword evidence="3 12" id="KW-1003">Cell membrane</keyword>
<dbReference type="PANTHER" id="PTHR12428:SF65">
    <property type="entry name" value="CYTOCHROME C OXIDASE ASSEMBLY PROTEIN COX18, MITOCHONDRIAL"/>
    <property type="match status" value="1"/>
</dbReference>
<evidence type="ECO:0000256" key="2">
    <source>
        <dbReference type="ARBA" id="ARBA00022448"/>
    </source>
</evidence>
<evidence type="ECO:0000256" key="13">
    <source>
        <dbReference type="SAM" id="SignalP"/>
    </source>
</evidence>
<keyword evidence="2 12" id="KW-0813">Transport</keyword>
<comment type="function">
    <text evidence="12">Required for the insertion and/or proper folding and/or complex formation of integral membrane proteins into the membrane. Involved in integration of membrane proteins that insert both dependently and independently of the Sec translocase complex, as well as at least some lipoproteins.</text>
</comment>
<keyword evidence="4 12" id="KW-0812">Transmembrane</keyword>
<feature type="chain" id="PRO_5046596305" description="Membrane protein insertase YidC" evidence="13">
    <location>
        <begin position="20"/>
        <end position="242"/>
    </location>
</feature>
<comment type="caution">
    <text evidence="15">The sequence shown here is derived from an EMBL/GenBank/DDBJ whole genome shotgun (WGS) entry which is preliminary data.</text>
</comment>
<feature type="transmembrane region" description="Helical" evidence="12">
    <location>
        <begin position="171"/>
        <end position="189"/>
    </location>
</feature>
<dbReference type="EMBL" id="JBHSOZ010000005">
    <property type="protein sequence ID" value="MFC5713576.1"/>
    <property type="molecule type" value="Genomic_DNA"/>
</dbReference>
<name>A0ABW0YQ72_9BACI</name>
<keyword evidence="16" id="KW-1185">Reference proteome</keyword>
<feature type="transmembrane region" description="Helical" evidence="12">
    <location>
        <begin position="126"/>
        <end position="151"/>
    </location>
</feature>
<accession>A0ABW0YQ72</accession>
<dbReference type="InterPro" id="IPR047196">
    <property type="entry name" value="YidC_ALB_C"/>
</dbReference>
<keyword evidence="5 12" id="KW-0732">Signal</keyword>
<comment type="subcellular location">
    <subcellularLocation>
        <location evidence="1 12">Cell membrane</location>
        <topology evidence="1 12">Multi-pass membrane protein</topology>
    </subcellularLocation>
</comment>
<evidence type="ECO:0000313" key="16">
    <source>
        <dbReference type="Proteomes" id="UP001596142"/>
    </source>
</evidence>
<evidence type="ECO:0000256" key="7">
    <source>
        <dbReference type="ARBA" id="ARBA00022989"/>
    </source>
</evidence>
<dbReference type="InterPro" id="IPR001708">
    <property type="entry name" value="YidC/ALB3/OXA1/COX18"/>
</dbReference>
<keyword evidence="11 12" id="KW-0449">Lipoprotein</keyword>
<evidence type="ECO:0000256" key="11">
    <source>
        <dbReference type="ARBA" id="ARBA00023288"/>
    </source>
</evidence>
<dbReference type="NCBIfam" id="TIGR03592">
    <property type="entry name" value="yidC_oxa1_cterm"/>
    <property type="match status" value="1"/>
</dbReference>
<feature type="transmembrane region" description="Helical" evidence="12">
    <location>
        <begin position="201"/>
        <end position="216"/>
    </location>
</feature>
<protein>
    <recommendedName>
        <fullName evidence="12">Membrane protein insertase YidC</fullName>
    </recommendedName>
    <alternativeName>
        <fullName evidence="12">Foldase YidC</fullName>
    </alternativeName>
    <alternativeName>
        <fullName evidence="12">Membrane integrase YidC</fullName>
    </alternativeName>
    <alternativeName>
        <fullName evidence="12">Membrane protein YidC</fullName>
    </alternativeName>
</protein>
<feature type="transmembrane region" description="Helical" evidence="12">
    <location>
        <begin position="47"/>
        <end position="80"/>
    </location>
</feature>
<evidence type="ECO:0000256" key="3">
    <source>
        <dbReference type="ARBA" id="ARBA00022475"/>
    </source>
</evidence>
<dbReference type="RefSeq" id="WP_385941529.1">
    <property type="nucleotide sequence ID" value="NZ_JBHSOZ010000005.1"/>
</dbReference>
<evidence type="ECO:0000256" key="6">
    <source>
        <dbReference type="ARBA" id="ARBA00022927"/>
    </source>
</evidence>
<evidence type="ECO:0000256" key="5">
    <source>
        <dbReference type="ARBA" id="ARBA00022729"/>
    </source>
</evidence>
<feature type="signal peptide" evidence="13">
    <location>
        <begin position="1"/>
        <end position="19"/>
    </location>
</feature>
<dbReference type="PRINTS" id="PR00701">
    <property type="entry name" value="60KDINNERMP"/>
</dbReference>
<evidence type="ECO:0000256" key="10">
    <source>
        <dbReference type="ARBA" id="ARBA00023186"/>
    </source>
</evidence>
<comment type="similarity">
    <text evidence="12">Belongs to the OXA1/ALB3/YidC family. Type 2 subfamily.</text>
</comment>
<dbReference type="PROSITE" id="PS51257">
    <property type="entry name" value="PROKAR_LIPOPROTEIN"/>
    <property type="match status" value="1"/>
</dbReference>
<keyword evidence="8 12" id="KW-0472">Membrane</keyword>
<reference evidence="16" key="1">
    <citation type="journal article" date="2019" name="Int. J. Syst. Evol. Microbiol.">
        <title>The Global Catalogue of Microorganisms (GCM) 10K type strain sequencing project: providing services to taxonomists for standard genome sequencing and annotation.</title>
        <authorList>
            <consortium name="The Broad Institute Genomics Platform"/>
            <consortium name="The Broad Institute Genome Sequencing Center for Infectious Disease"/>
            <person name="Wu L."/>
            <person name="Ma J."/>
        </authorList>
    </citation>
    <scope>NUCLEOTIDE SEQUENCE [LARGE SCALE GENOMIC DNA]</scope>
    <source>
        <strain evidence="16">CECT 7184</strain>
    </source>
</reference>
<evidence type="ECO:0000313" key="15">
    <source>
        <dbReference type="EMBL" id="MFC5713576.1"/>
    </source>
</evidence>
<evidence type="ECO:0000259" key="14">
    <source>
        <dbReference type="Pfam" id="PF02096"/>
    </source>
</evidence>
<dbReference type="InterPro" id="IPR028055">
    <property type="entry name" value="YidC/Oxa/ALB_C"/>
</dbReference>
<proteinExistence type="inferred from homology"/>